<comment type="caution">
    <text evidence="7">The sequence shown here is derived from an EMBL/GenBank/DDBJ whole genome shotgun (WGS) entry which is preliminary data.</text>
</comment>
<feature type="domain" description="EF-hand" evidence="6">
    <location>
        <begin position="230"/>
        <end position="265"/>
    </location>
</feature>
<dbReference type="SUPFAM" id="SSF47473">
    <property type="entry name" value="EF-hand"/>
    <property type="match status" value="1"/>
</dbReference>
<evidence type="ECO:0000256" key="3">
    <source>
        <dbReference type="ARBA" id="ARBA00022737"/>
    </source>
</evidence>
<evidence type="ECO:0000256" key="4">
    <source>
        <dbReference type="ARBA" id="ARBA00022837"/>
    </source>
</evidence>
<proteinExistence type="predicted"/>
<evidence type="ECO:0000256" key="1">
    <source>
        <dbReference type="ARBA" id="ARBA00003291"/>
    </source>
</evidence>
<name>A0AAV8GPF6_9POAL</name>
<dbReference type="SMART" id="SM00054">
    <property type="entry name" value="EFh"/>
    <property type="match status" value="2"/>
</dbReference>
<dbReference type="Gene3D" id="1.10.238.10">
    <property type="entry name" value="EF-hand"/>
    <property type="match status" value="2"/>
</dbReference>
<keyword evidence="2" id="KW-0479">Metal-binding</keyword>
<sequence>MLQTPESQSSFIHFPLYPIIYFRTNYSITFRSFVEAHSTPHSPRLFINPSFLSPSFQVPSSKFQPLAFPLHYFPPPSKPTNQEPTMKLSVSNFLSNLTSSKKHKPKKSRSISRHEGHSFDSTTSSSSDESISTPKSVLRSSYNDFKISKDELENMLRCLCPEPLTDEEVSAIVAAGDGHGCISMADLGKICESDGEEELKEAFKVFDVNGDGKISAEELLKVFVAMGESCTIDDCKRMVGNVDSDGDGLVCFEDFAKMMECHNFVKV</sequence>
<dbReference type="GO" id="GO:0005509">
    <property type="term" value="F:calcium ion binding"/>
    <property type="evidence" value="ECO:0007669"/>
    <property type="project" value="InterPro"/>
</dbReference>
<dbReference type="CDD" id="cd00051">
    <property type="entry name" value="EFh"/>
    <property type="match status" value="1"/>
</dbReference>
<evidence type="ECO:0000313" key="7">
    <source>
        <dbReference type="EMBL" id="KAJ4804768.1"/>
    </source>
</evidence>
<reference evidence="7" key="1">
    <citation type="submission" date="2022-08" db="EMBL/GenBank/DDBJ databases">
        <authorList>
            <person name="Marques A."/>
        </authorList>
    </citation>
    <scope>NUCLEOTIDE SEQUENCE</scope>
    <source>
        <strain evidence="7">RhyPub2mFocal</strain>
        <tissue evidence="7">Leaves</tissue>
    </source>
</reference>
<evidence type="ECO:0000313" key="8">
    <source>
        <dbReference type="Proteomes" id="UP001140206"/>
    </source>
</evidence>
<dbReference type="PROSITE" id="PS50222">
    <property type="entry name" value="EF_HAND_2"/>
    <property type="match status" value="2"/>
</dbReference>
<evidence type="ECO:0000256" key="2">
    <source>
        <dbReference type="ARBA" id="ARBA00022723"/>
    </source>
</evidence>
<evidence type="ECO:0000256" key="5">
    <source>
        <dbReference type="SAM" id="MobiDB-lite"/>
    </source>
</evidence>
<dbReference type="PANTHER" id="PTHR10891">
    <property type="entry name" value="EF-HAND CALCIUM-BINDING DOMAIN CONTAINING PROTEIN"/>
    <property type="match status" value="1"/>
</dbReference>
<dbReference type="InterPro" id="IPR011992">
    <property type="entry name" value="EF-hand-dom_pair"/>
</dbReference>
<organism evidence="7 8">
    <name type="scientific">Rhynchospora pubera</name>
    <dbReference type="NCBI Taxonomy" id="906938"/>
    <lineage>
        <taxon>Eukaryota</taxon>
        <taxon>Viridiplantae</taxon>
        <taxon>Streptophyta</taxon>
        <taxon>Embryophyta</taxon>
        <taxon>Tracheophyta</taxon>
        <taxon>Spermatophyta</taxon>
        <taxon>Magnoliopsida</taxon>
        <taxon>Liliopsida</taxon>
        <taxon>Poales</taxon>
        <taxon>Cyperaceae</taxon>
        <taxon>Cyperoideae</taxon>
        <taxon>Rhynchosporeae</taxon>
        <taxon>Rhynchospora</taxon>
    </lineage>
</organism>
<dbReference type="Pfam" id="PF13499">
    <property type="entry name" value="EF-hand_7"/>
    <property type="match status" value="1"/>
</dbReference>
<dbReference type="FunFam" id="1.10.238.10:FF:000089">
    <property type="entry name" value="calmodulin-like protein 3"/>
    <property type="match status" value="1"/>
</dbReference>
<feature type="compositionally biased region" description="Low complexity" evidence="5">
    <location>
        <begin position="119"/>
        <end position="134"/>
    </location>
</feature>
<feature type="region of interest" description="Disordered" evidence="5">
    <location>
        <begin position="98"/>
        <end position="134"/>
    </location>
</feature>
<keyword evidence="4" id="KW-0106">Calcium</keyword>
<keyword evidence="8" id="KW-1185">Reference proteome</keyword>
<dbReference type="InterPro" id="IPR002048">
    <property type="entry name" value="EF_hand_dom"/>
</dbReference>
<keyword evidence="3" id="KW-0677">Repeat</keyword>
<feature type="domain" description="EF-hand" evidence="6">
    <location>
        <begin position="194"/>
        <end position="229"/>
    </location>
</feature>
<accession>A0AAV8GPF6</accession>
<gene>
    <name evidence="7" type="ORF">LUZ62_017334</name>
</gene>
<comment type="function">
    <text evidence="1">Potential calcium sensor.</text>
</comment>
<evidence type="ECO:0000259" key="6">
    <source>
        <dbReference type="PROSITE" id="PS50222"/>
    </source>
</evidence>
<dbReference type="EMBL" id="JAMFTS010000001">
    <property type="protein sequence ID" value="KAJ4804768.1"/>
    <property type="molecule type" value="Genomic_DNA"/>
</dbReference>
<dbReference type="InterPro" id="IPR039647">
    <property type="entry name" value="EF_hand_pair_protein_CML-like"/>
</dbReference>
<dbReference type="AlphaFoldDB" id="A0AAV8GPF6"/>
<dbReference type="PROSITE" id="PS00018">
    <property type="entry name" value="EF_HAND_1"/>
    <property type="match status" value="2"/>
</dbReference>
<dbReference type="Proteomes" id="UP001140206">
    <property type="component" value="Chromosome 1"/>
</dbReference>
<dbReference type="InterPro" id="IPR018247">
    <property type="entry name" value="EF_Hand_1_Ca_BS"/>
</dbReference>
<feature type="compositionally biased region" description="Basic residues" evidence="5">
    <location>
        <begin position="100"/>
        <end position="111"/>
    </location>
</feature>
<protein>
    <submittedName>
        <fullName evidence="7">Calcium-binding EF-hand family protein</fullName>
    </submittedName>
</protein>